<evidence type="ECO:0000256" key="9">
    <source>
        <dbReference type="PIRSR" id="PIRSR602401-1"/>
    </source>
</evidence>
<feature type="binding site" description="axial binding residue" evidence="9">
    <location>
        <position position="479"/>
    </location>
    <ligand>
        <name>heme</name>
        <dbReference type="ChEBI" id="CHEBI:30413"/>
    </ligand>
    <ligandPart>
        <name>Fe</name>
        <dbReference type="ChEBI" id="CHEBI:18248"/>
    </ligandPart>
</feature>
<comment type="cofactor">
    <cofactor evidence="1 9">
        <name>heme</name>
        <dbReference type="ChEBI" id="CHEBI:30413"/>
    </cofactor>
</comment>
<dbReference type="Gene3D" id="1.10.630.10">
    <property type="entry name" value="Cytochrome P450"/>
    <property type="match status" value="1"/>
</dbReference>
<evidence type="ECO:0000256" key="1">
    <source>
        <dbReference type="ARBA" id="ARBA00001971"/>
    </source>
</evidence>
<evidence type="ECO:0000256" key="8">
    <source>
        <dbReference type="ARBA" id="ARBA00023033"/>
    </source>
</evidence>
<dbReference type="SUPFAM" id="SSF48264">
    <property type="entry name" value="Cytochrome P450"/>
    <property type="match status" value="1"/>
</dbReference>
<evidence type="ECO:0000313" key="12">
    <source>
        <dbReference type="EMBL" id="TFK92641.1"/>
    </source>
</evidence>
<sequence>MMEPLLLTAFLSFIVIVIGAVRRRRSGSLDNIRGPPSPSWLHGHGVALTRQNEVGELDFQWMKEYGATWRIGGHLGTQQLMTADPKALQHIFMKSGYNYGKRKDLLLLTEMFLGPGIVAVEGEQHHRHRKIMNPAFSAPQLRSFLSLFQDVGLKMCEKLKPEVEGDPDKTVFINKWLARTTLDIIGQAAFDYDYGGLSDKESPLMKAYSGLFLDAALYPSKWLILYRSLWNYLPDFLLRIVPYTPIKSHTSARRMARTVQRIGRELFSQKTREVLSSGQTDTPKDVLSILIKANSSEDPKTQLADDEMIAEMQTLTFAGHETTASTMSWMLYELAKHPDYQAKMRAEIKAARQAMLARGVSRFTMEDLDSMTAVMNAIKETLRFHPIVFNIQRCAVKDDILPLSEPIITTTGEEIHAIPIKAGQWFNVSVAGYNRLRSVWGEDADEWNPDRFLRIDPTKQIRVGVFGNLMTFSAGVRGCIGWRFSLIEMQALTVELLENFEFAPPKEDYDIVRLPAGVMVPIVRDKLYELGSVMPLRVSVIQ</sequence>
<dbReference type="PANTHER" id="PTHR24305">
    <property type="entry name" value="CYTOCHROME P450"/>
    <property type="match status" value="1"/>
</dbReference>
<protein>
    <submittedName>
        <fullName evidence="12">Cytochrome P450</fullName>
    </submittedName>
</protein>
<dbReference type="InterPro" id="IPR002401">
    <property type="entry name" value="Cyt_P450_E_grp-I"/>
</dbReference>
<feature type="signal peptide" evidence="11">
    <location>
        <begin position="1"/>
        <end position="19"/>
    </location>
</feature>
<dbReference type="GO" id="GO:0005506">
    <property type="term" value="F:iron ion binding"/>
    <property type="evidence" value="ECO:0007669"/>
    <property type="project" value="InterPro"/>
</dbReference>
<reference evidence="12 13" key="1">
    <citation type="journal article" date="2019" name="Nat. Ecol. Evol.">
        <title>Megaphylogeny resolves global patterns of mushroom evolution.</title>
        <authorList>
            <person name="Varga T."/>
            <person name="Krizsan K."/>
            <person name="Foldi C."/>
            <person name="Dima B."/>
            <person name="Sanchez-Garcia M."/>
            <person name="Sanchez-Ramirez S."/>
            <person name="Szollosi G.J."/>
            <person name="Szarkandi J.G."/>
            <person name="Papp V."/>
            <person name="Albert L."/>
            <person name="Andreopoulos W."/>
            <person name="Angelini C."/>
            <person name="Antonin V."/>
            <person name="Barry K.W."/>
            <person name="Bougher N.L."/>
            <person name="Buchanan P."/>
            <person name="Buyck B."/>
            <person name="Bense V."/>
            <person name="Catcheside P."/>
            <person name="Chovatia M."/>
            <person name="Cooper J."/>
            <person name="Damon W."/>
            <person name="Desjardin D."/>
            <person name="Finy P."/>
            <person name="Geml J."/>
            <person name="Haridas S."/>
            <person name="Hughes K."/>
            <person name="Justo A."/>
            <person name="Karasinski D."/>
            <person name="Kautmanova I."/>
            <person name="Kiss B."/>
            <person name="Kocsube S."/>
            <person name="Kotiranta H."/>
            <person name="LaButti K.M."/>
            <person name="Lechner B.E."/>
            <person name="Liimatainen K."/>
            <person name="Lipzen A."/>
            <person name="Lukacs Z."/>
            <person name="Mihaltcheva S."/>
            <person name="Morgado L.N."/>
            <person name="Niskanen T."/>
            <person name="Noordeloos M.E."/>
            <person name="Ohm R.A."/>
            <person name="Ortiz-Santana B."/>
            <person name="Ovrebo C."/>
            <person name="Racz N."/>
            <person name="Riley R."/>
            <person name="Savchenko A."/>
            <person name="Shiryaev A."/>
            <person name="Soop K."/>
            <person name="Spirin V."/>
            <person name="Szebenyi C."/>
            <person name="Tomsovsky M."/>
            <person name="Tulloss R.E."/>
            <person name="Uehling J."/>
            <person name="Grigoriev I.V."/>
            <person name="Vagvolgyi C."/>
            <person name="Papp T."/>
            <person name="Martin F.M."/>
            <person name="Miettinen O."/>
            <person name="Hibbett D.S."/>
            <person name="Nagy L.G."/>
        </authorList>
    </citation>
    <scope>NUCLEOTIDE SEQUENCE [LARGE SCALE GENOMIC DNA]</scope>
    <source>
        <strain evidence="12 13">HHB13444</strain>
    </source>
</reference>
<feature type="chain" id="PRO_5022898947" evidence="11">
    <location>
        <begin position="20"/>
        <end position="542"/>
    </location>
</feature>
<evidence type="ECO:0000256" key="11">
    <source>
        <dbReference type="SAM" id="SignalP"/>
    </source>
</evidence>
<keyword evidence="11" id="KW-0732">Signal</keyword>
<evidence type="ECO:0000256" key="7">
    <source>
        <dbReference type="ARBA" id="ARBA00023004"/>
    </source>
</evidence>
<keyword evidence="4 9" id="KW-0349">Heme</keyword>
<keyword evidence="13" id="KW-1185">Reference proteome</keyword>
<keyword evidence="5 9" id="KW-0479">Metal-binding</keyword>
<proteinExistence type="inferred from homology"/>
<dbReference type="Proteomes" id="UP000308197">
    <property type="component" value="Unassembled WGS sequence"/>
</dbReference>
<dbReference type="GO" id="GO:0016705">
    <property type="term" value="F:oxidoreductase activity, acting on paired donors, with incorporation or reduction of molecular oxygen"/>
    <property type="evidence" value="ECO:0007669"/>
    <property type="project" value="InterPro"/>
</dbReference>
<keyword evidence="7 9" id="KW-0408">Iron</keyword>
<dbReference type="AlphaFoldDB" id="A0A5C3PTB9"/>
<dbReference type="InterPro" id="IPR050121">
    <property type="entry name" value="Cytochrome_P450_monoxygenase"/>
</dbReference>
<dbReference type="InterPro" id="IPR017972">
    <property type="entry name" value="Cyt_P450_CS"/>
</dbReference>
<evidence type="ECO:0000256" key="6">
    <source>
        <dbReference type="ARBA" id="ARBA00023002"/>
    </source>
</evidence>
<comment type="similarity">
    <text evidence="3 10">Belongs to the cytochrome P450 family.</text>
</comment>
<comment type="pathway">
    <text evidence="2">Secondary metabolite biosynthesis.</text>
</comment>
<evidence type="ECO:0000256" key="3">
    <source>
        <dbReference type="ARBA" id="ARBA00010617"/>
    </source>
</evidence>
<dbReference type="GO" id="GO:0004497">
    <property type="term" value="F:monooxygenase activity"/>
    <property type="evidence" value="ECO:0007669"/>
    <property type="project" value="UniProtKB-KW"/>
</dbReference>
<evidence type="ECO:0000256" key="2">
    <source>
        <dbReference type="ARBA" id="ARBA00005179"/>
    </source>
</evidence>
<dbReference type="STRING" id="1314778.A0A5C3PTB9"/>
<dbReference type="Pfam" id="PF00067">
    <property type="entry name" value="p450"/>
    <property type="match status" value="1"/>
</dbReference>
<dbReference type="PRINTS" id="PR00385">
    <property type="entry name" value="P450"/>
</dbReference>
<organism evidence="12 13">
    <name type="scientific">Polyporus arcularius HHB13444</name>
    <dbReference type="NCBI Taxonomy" id="1314778"/>
    <lineage>
        <taxon>Eukaryota</taxon>
        <taxon>Fungi</taxon>
        <taxon>Dikarya</taxon>
        <taxon>Basidiomycota</taxon>
        <taxon>Agaricomycotina</taxon>
        <taxon>Agaricomycetes</taxon>
        <taxon>Polyporales</taxon>
        <taxon>Polyporaceae</taxon>
        <taxon>Polyporus</taxon>
    </lineage>
</organism>
<dbReference type="EMBL" id="ML210994">
    <property type="protein sequence ID" value="TFK92641.1"/>
    <property type="molecule type" value="Genomic_DNA"/>
</dbReference>
<dbReference type="PROSITE" id="PS00086">
    <property type="entry name" value="CYTOCHROME_P450"/>
    <property type="match status" value="1"/>
</dbReference>
<dbReference type="GO" id="GO:0020037">
    <property type="term" value="F:heme binding"/>
    <property type="evidence" value="ECO:0007669"/>
    <property type="project" value="InterPro"/>
</dbReference>
<dbReference type="InParanoid" id="A0A5C3PTB9"/>
<dbReference type="InterPro" id="IPR001128">
    <property type="entry name" value="Cyt_P450"/>
</dbReference>
<dbReference type="PANTHER" id="PTHR24305:SF166">
    <property type="entry name" value="CYTOCHROME P450 12A4, MITOCHONDRIAL-RELATED"/>
    <property type="match status" value="1"/>
</dbReference>
<evidence type="ECO:0000313" key="13">
    <source>
        <dbReference type="Proteomes" id="UP000308197"/>
    </source>
</evidence>
<dbReference type="PRINTS" id="PR00463">
    <property type="entry name" value="EP450I"/>
</dbReference>
<evidence type="ECO:0000256" key="4">
    <source>
        <dbReference type="ARBA" id="ARBA00022617"/>
    </source>
</evidence>
<name>A0A5C3PTB9_9APHY</name>
<evidence type="ECO:0000256" key="10">
    <source>
        <dbReference type="RuleBase" id="RU000461"/>
    </source>
</evidence>
<dbReference type="InterPro" id="IPR036396">
    <property type="entry name" value="Cyt_P450_sf"/>
</dbReference>
<evidence type="ECO:0000256" key="5">
    <source>
        <dbReference type="ARBA" id="ARBA00022723"/>
    </source>
</evidence>
<gene>
    <name evidence="12" type="ORF">K466DRAFT_539360</name>
</gene>
<keyword evidence="8 10" id="KW-0503">Monooxygenase</keyword>
<keyword evidence="6 10" id="KW-0560">Oxidoreductase</keyword>
<accession>A0A5C3PTB9</accession>